<dbReference type="OrthoDB" id="5588096at2759"/>
<dbReference type="Gene3D" id="1.20.5.1700">
    <property type="match status" value="1"/>
</dbReference>
<dbReference type="GO" id="GO:0005078">
    <property type="term" value="F:MAP-kinase scaffold activity"/>
    <property type="evidence" value="ECO:0007669"/>
    <property type="project" value="TreeGrafter"/>
</dbReference>
<evidence type="ECO:0000259" key="4">
    <source>
        <dbReference type="SMART" id="SM00555"/>
    </source>
</evidence>
<dbReference type="GO" id="GO:0005826">
    <property type="term" value="C:actomyosin contractile ring"/>
    <property type="evidence" value="ECO:0007669"/>
    <property type="project" value="TreeGrafter"/>
</dbReference>
<name>A0A507FDR2_9FUNG</name>
<comment type="caution">
    <text evidence="5">The sequence shown here is derived from an EMBL/GenBank/DDBJ whole genome shotgun (WGS) entry which is preliminary data.</text>
</comment>
<dbReference type="GO" id="GO:1902716">
    <property type="term" value="C:cell cortex of growing cell tip"/>
    <property type="evidence" value="ECO:0007669"/>
    <property type="project" value="TreeGrafter"/>
</dbReference>
<dbReference type="InterPro" id="IPR056439">
    <property type="entry name" value="VBS_C3G9"/>
</dbReference>
<accession>A0A507FDR2</accession>
<dbReference type="InterPro" id="IPR039892">
    <property type="entry name" value="Spa2/Sph1"/>
</dbReference>
<keyword evidence="2" id="KW-0175">Coiled coil</keyword>
<gene>
    <name evidence="5" type="ORF">CcCBS67573_g04230</name>
</gene>
<feature type="compositionally biased region" description="Pro residues" evidence="3">
    <location>
        <begin position="164"/>
        <end position="185"/>
    </location>
</feature>
<evidence type="ECO:0000313" key="5">
    <source>
        <dbReference type="EMBL" id="TPX74489.1"/>
    </source>
</evidence>
<organism evidence="5 6">
    <name type="scientific">Chytriomyces confervae</name>
    <dbReference type="NCBI Taxonomy" id="246404"/>
    <lineage>
        <taxon>Eukaryota</taxon>
        <taxon>Fungi</taxon>
        <taxon>Fungi incertae sedis</taxon>
        <taxon>Chytridiomycota</taxon>
        <taxon>Chytridiomycota incertae sedis</taxon>
        <taxon>Chytridiomycetes</taxon>
        <taxon>Chytridiales</taxon>
        <taxon>Chytriomycetaceae</taxon>
        <taxon>Chytriomyces</taxon>
    </lineage>
</organism>
<feature type="domain" description="GIT Spa2 homology (SHD)" evidence="4">
    <location>
        <begin position="33"/>
        <end position="63"/>
    </location>
</feature>
<dbReference type="SMART" id="SM00555">
    <property type="entry name" value="GIT"/>
    <property type="match status" value="2"/>
</dbReference>
<dbReference type="STRING" id="246404.A0A507FDR2"/>
<feature type="region of interest" description="Disordered" evidence="3">
    <location>
        <begin position="495"/>
        <end position="529"/>
    </location>
</feature>
<dbReference type="InterPro" id="IPR013724">
    <property type="entry name" value="GIT_SHD"/>
</dbReference>
<dbReference type="Pfam" id="PF23742">
    <property type="entry name" value="VBS_C3G9"/>
    <property type="match status" value="1"/>
</dbReference>
<feature type="domain" description="GIT Spa2 homology (SHD)" evidence="4">
    <location>
        <begin position="107"/>
        <end position="137"/>
    </location>
</feature>
<evidence type="ECO:0000256" key="1">
    <source>
        <dbReference type="ARBA" id="ARBA00022737"/>
    </source>
</evidence>
<keyword evidence="6" id="KW-1185">Reference proteome</keyword>
<feature type="coiled-coil region" evidence="2">
    <location>
        <begin position="238"/>
        <end position="286"/>
    </location>
</feature>
<feature type="compositionally biased region" description="Low complexity" evidence="3">
    <location>
        <begin position="495"/>
        <end position="514"/>
    </location>
</feature>
<dbReference type="InterPro" id="IPR022018">
    <property type="entry name" value="GIT1_C"/>
</dbReference>
<dbReference type="EMBL" id="QEAP01000123">
    <property type="protein sequence ID" value="TPX74489.1"/>
    <property type="molecule type" value="Genomic_DNA"/>
</dbReference>
<dbReference type="PANTHER" id="PTHR21601:SF0">
    <property type="entry name" value="PROTEIN SPA2-RELATED"/>
    <property type="match status" value="1"/>
</dbReference>
<dbReference type="PANTHER" id="PTHR21601">
    <property type="entry name" value="SPA2 PROTEIN"/>
    <property type="match status" value="1"/>
</dbReference>
<protein>
    <recommendedName>
        <fullName evidence="4">GIT Spa2 homology (SHD) domain-containing protein</fullName>
    </recommendedName>
</protein>
<dbReference type="Pfam" id="PF12205">
    <property type="entry name" value="GIT1_C"/>
    <property type="match status" value="1"/>
</dbReference>
<dbReference type="Gene3D" id="1.10.287.1490">
    <property type="match status" value="1"/>
</dbReference>
<evidence type="ECO:0000313" key="6">
    <source>
        <dbReference type="Proteomes" id="UP000320333"/>
    </source>
</evidence>
<feature type="coiled-coil region" evidence="2">
    <location>
        <begin position="322"/>
        <end position="398"/>
    </location>
</feature>
<reference evidence="5 6" key="1">
    <citation type="journal article" date="2019" name="Sci. Rep.">
        <title>Comparative genomics of chytrid fungi reveal insights into the obligate biotrophic and pathogenic lifestyle of Synchytrium endobioticum.</title>
        <authorList>
            <person name="van de Vossenberg B.T.L.H."/>
            <person name="Warris S."/>
            <person name="Nguyen H.D.T."/>
            <person name="van Gent-Pelzer M.P.E."/>
            <person name="Joly D.L."/>
            <person name="van de Geest H.C."/>
            <person name="Bonants P.J.M."/>
            <person name="Smith D.S."/>
            <person name="Levesque C.A."/>
            <person name="van der Lee T.A.J."/>
        </authorList>
    </citation>
    <scope>NUCLEOTIDE SEQUENCE [LARGE SCALE GENOMIC DNA]</scope>
    <source>
        <strain evidence="5 6">CBS 675.73</strain>
    </source>
</reference>
<sequence>MTTVGDQYLTLRSFLGPEFLSSPDAVEANSEASKQRMGRLNQQQFTVFTIDLIDEILRRREGANGKPCISPSPRITRATLAQPPFPSLAASAHLPARQDFHPKRNQTRQKLASLAILNFKKMACDVFFELERRFPNLVQEYPQDKEPDPEPASKSPASVTSPATIPPAIQPRTPLPIPPPIPATPTPKLAIHSRNPSNGGRSIDEVMADLGDLVSPSRMAALNGGLYGASGGDSGILKDAMERMRKDTQQRTEALNSRIEVLEGELEGTKAALEAARKEANEVGEEYLASAKEADAMRKELNQFKSEGGDVRKEVTGVRKELSESRAESTSLRAEMSQLRQTLQTQLSEITTYKKELADANRRHQDAANESVNLKAEIALLRQEIVKHKAEYQKQIADYIALKADYADIKSHMEDQQTLFGEVRGETTSLLAEVKNLTTKNNELREINEGLLEKNEETLRVTDELKDQYEELSRHLEQVEGEKESLQNQILLLQSTTKKSTPMTPATSSSTPMKNPSTTASNQQHHESKAPTVALIHDGVLDKSAARAYQSSVEEVLRAVRSTSKASVLPAIKSLISACKQATESFEEFETLRSVRNGRRFAKQAQLEESRGRLSNSLAALIAAAKAFLASGGGGGGGAGAAAGNGPERVEESISQLTLCVNEVAGLLKLKAQQDSGAIGQSDDDDNGDDDEEGVSFYGEVQELKEFVEGQTATIVEGIQGLLGTMRTGNNNNPAAFVQELDGKVNAVVGIVKNMYKAGYGVVSRMPPDSAFRLESQEILNNLNNSRRRLETFVGELGKTPQSKEVRQGIATAAYDLAKLVKNFVALLDGYEE</sequence>
<feature type="region of interest" description="Disordered" evidence="3">
    <location>
        <begin position="141"/>
        <end position="204"/>
    </location>
</feature>
<evidence type="ECO:0000256" key="2">
    <source>
        <dbReference type="SAM" id="Coils"/>
    </source>
</evidence>
<proteinExistence type="predicted"/>
<dbReference type="AlphaFoldDB" id="A0A507FDR2"/>
<dbReference type="Proteomes" id="UP000320333">
    <property type="component" value="Unassembled WGS sequence"/>
</dbReference>
<dbReference type="Pfam" id="PF08518">
    <property type="entry name" value="GIT_SHD"/>
    <property type="match status" value="1"/>
</dbReference>
<evidence type="ECO:0000256" key="3">
    <source>
        <dbReference type="SAM" id="MobiDB-lite"/>
    </source>
</evidence>
<keyword evidence="1" id="KW-0677">Repeat</keyword>